<gene>
    <name evidence="1" type="ORF">MSIBF_A3820006</name>
</gene>
<reference evidence="1" key="1">
    <citation type="submission" date="2014-09" db="EMBL/GenBank/DDBJ databases">
        <authorList>
            <person name="Probst J Alexander"/>
        </authorList>
    </citation>
    <scope>NUCLEOTIDE SEQUENCE</scope>
</reference>
<protein>
    <submittedName>
        <fullName evidence="1">Uncharacterized protein</fullName>
    </submittedName>
</protein>
<dbReference type="AlphaFoldDB" id="A0A098ECZ1"/>
<organism evidence="1">
    <name type="scientific">groundwater metagenome</name>
    <dbReference type="NCBI Taxonomy" id="717931"/>
    <lineage>
        <taxon>unclassified sequences</taxon>
        <taxon>metagenomes</taxon>
        <taxon>ecological metagenomes</taxon>
    </lineage>
</organism>
<accession>A0A098ECZ1</accession>
<name>A0A098ECZ1_9ZZZZ</name>
<evidence type="ECO:0000313" key="1">
    <source>
        <dbReference type="EMBL" id="CEG13389.1"/>
    </source>
</evidence>
<sequence length="110" mass="13345">MPVMSELQKQMLQQEILLPIMLRIPTDRWLKLMEKTERRRNFIIFQRFCGFLKKRTFLLKIYLPERTAAGVCELVCKNLKENTIIQFETFGFCRVDKIKGDMIEFYFTQR</sequence>
<proteinExistence type="predicted"/>
<dbReference type="Gene3D" id="2.40.240.100">
    <property type="match status" value="1"/>
</dbReference>
<dbReference type="EMBL" id="CCXY01000315">
    <property type="protein sequence ID" value="CEG13389.1"/>
    <property type="molecule type" value="Genomic_DNA"/>
</dbReference>